<dbReference type="Gene3D" id="3.90.120.10">
    <property type="entry name" value="DNA Methylase, subunit A, domain 2"/>
    <property type="match status" value="1"/>
</dbReference>
<dbReference type="PROSITE" id="PS00094">
    <property type="entry name" value="C5_MTASE_1"/>
    <property type="match status" value="1"/>
</dbReference>
<dbReference type="EC" id="2.1.1.37" evidence="7"/>
<evidence type="ECO:0000256" key="2">
    <source>
        <dbReference type="ARBA" id="ARBA00022679"/>
    </source>
</evidence>
<evidence type="ECO:0000256" key="4">
    <source>
        <dbReference type="ARBA" id="ARBA00022747"/>
    </source>
</evidence>
<dbReference type="Pfam" id="PF00145">
    <property type="entry name" value="DNA_methylase"/>
    <property type="match status" value="1"/>
</dbReference>
<comment type="catalytic activity">
    <reaction evidence="7">
        <text>a 2'-deoxycytidine in DNA + S-adenosyl-L-methionine = a 5-methyl-2'-deoxycytidine in DNA + S-adenosyl-L-homocysteine + H(+)</text>
        <dbReference type="Rhea" id="RHEA:13681"/>
        <dbReference type="Rhea" id="RHEA-COMP:11369"/>
        <dbReference type="Rhea" id="RHEA-COMP:11370"/>
        <dbReference type="ChEBI" id="CHEBI:15378"/>
        <dbReference type="ChEBI" id="CHEBI:57856"/>
        <dbReference type="ChEBI" id="CHEBI:59789"/>
        <dbReference type="ChEBI" id="CHEBI:85452"/>
        <dbReference type="ChEBI" id="CHEBI:85454"/>
        <dbReference type="EC" id="2.1.1.37"/>
    </reaction>
</comment>
<keyword evidence="2 5" id="KW-0808">Transferase</keyword>
<feature type="active site" evidence="5">
    <location>
        <position position="81"/>
    </location>
</feature>
<dbReference type="CDD" id="cd00315">
    <property type="entry name" value="Cyt_C5_DNA_methylase"/>
    <property type="match status" value="1"/>
</dbReference>
<evidence type="ECO:0000256" key="1">
    <source>
        <dbReference type="ARBA" id="ARBA00022603"/>
    </source>
</evidence>
<dbReference type="Proteomes" id="UP000231246">
    <property type="component" value="Unassembled WGS sequence"/>
</dbReference>
<dbReference type="NCBIfam" id="TIGR00675">
    <property type="entry name" value="dcm"/>
    <property type="match status" value="1"/>
</dbReference>
<dbReference type="InterPro" id="IPR050390">
    <property type="entry name" value="C5-Methyltransferase"/>
</dbReference>
<dbReference type="InterPro" id="IPR018117">
    <property type="entry name" value="C5_DNA_meth_AS"/>
</dbReference>
<dbReference type="AlphaFoldDB" id="A0A2H0BWQ3"/>
<evidence type="ECO:0000256" key="5">
    <source>
        <dbReference type="PROSITE-ProRule" id="PRU01016"/>
    </source>
</evidence>
<comment type="similarity">
    <text evidence="5 6">Belongs to the class I-like SAM-binding methyltransferase superfamily. C5-methyltransferase family.</text>
</comment>
<evidence type="ECO:0000256" key="7">
    <source>
        <dbReference type="RuleBase" id="RU000417"/>
    </source>
</evidence>
<dbReference type="Gene3D" id="3.40.50.150">
    <property type="entry name" value="Vaccinia Virus protein VP39"/>
    <property type="match status" value="1"/>
</dbReference>
<keyword evidence="4" id="KW-0680">Restriction system</keyword>
<dbReference type="EMBL" id="PCTA01000004">
    <property type="protein sequence ID" value="PIP62051.1"/>
    <property type="molecule type" value="Genomic_DNA"/>
</dbReference>
<dbReference type="GO" id="GO:0003677">
    <property type="term" value="F:DNA binding"/>
    <property type="evidence" value="ECO:0007669"/>
    <property type="project" value="TreeGrafter"/>
</dbReference>
<name>A0A2H0BWQ3_9BACT</name>
<reference evidence="8 9" key="1">
    <citation type="submission" date="2017-09" db="EMBL/GenBank/DDBJ databases">
        <title>Depth-based differentiation of microbial function through sediment-hosted aquifers and enrichment of novel symbionts in the deep terrestrial subsurface.</title>
        <authorList>
            <person name="Probst A.J."/>
            <person name="Ladd B."/>
            <person name="Jarett J.K."/>
            <person name="Geller-Mcgrath D.E."/>
            <person name="Sieber C.M."/>
            <person name="Emerson J.B."/>
            <person name="Anantharaman K."/>
            <person name="Thomas B.C."/>
            <person name="Malmstrom R."/>
            <person name="Stieglmeier M."/>
            <person name="Klingl A."/>
            <person name="Woyke T."/>
            <person name="Ryan C.M."/>
            <person name="Banfield J.F."/>
        </authorList>
    </citation>
    <scope>NUCLEOTIDE SEQUENCE [LARGE SCALE GENOMIC DNA]</scope>
    <source>
        <strain evidence="8">CG22_combo_CG10-13_8_21_14_all_38_20</strain>
    </source>
</reference>
<proteinExistence type="inferred from homology"/>
<dbReference type="PANTHER" id="PTHR10629">
    <property type="entry name" value="CYTOSINE-SPECIFIC METHYLTRANSFERASE"/>
    <property type="match status" value="1"/>
</dbReference>
<sequence length="345" mass="38992">MAKKYKVIDLFAGAGGMTQGFHMAGFDSTLAIDFDKDSCLTYKKNFPNTEIICKDITKVDNEKILSIVGKDVDIIIGGPPCQGFSALGKQLKNDPRNRLWKEYLRIVRLLSPKVWIMENVPELLSSQEFEEVRKATSELGYHIETKILNAANYGVPQRRQRAIVIAAKKTGLKHPSPTHTDSKGQTLFTDTQKPWVTVKEAFAGLPGKPDGKNWHTERKPTELSQKRYKAVPSGGNRFDLPDELLPDCWRNKPTGSTDVFGRLWWDKPSLTVRTEFYKPEKGRYLHPTEDRPITLREGARLQTFPDNFEFVGSQTSVGRQIGNAVPCNLAYNIALTVKEFLEANY</sequence>
<evidence type="ECO:0000313" key="8">
    <source>
        <dbReference type="EMBL" id="PIP62051.1"/>
    </source>
</evidence>
<dbReference type="InterPro" id="IPR029063">
    <property type="entry name" value="SAM-dependent_MTases_sf"/>
</dbReference>
<dbReference type="GO" id="GO:0032259">
    <property type="term" value="P:methylation"/>
    <property type="evidence" value="ECO:0007669"/>
    <property type="project" value="UniProtKB-KW"/>
</dbReference>
<keyword evidence="3 5" id="KW-0949">S-adenosyl-L-methionine</keyword>
<accession>A0A2H0BWQ3</accession>
<dbReference type="GO" id="GO:0009307">
    <property type="term" value="P:DNA restriction-modification system"/>
    <property type="evidence" value="ECO:0007669"/>
    <property type="project" value="UniProtKB-KW"/>
</dbReference>
<organism evidence="8 9">
    <name type="scientific">Candidatus Roizmanbacteria bacterium CG22_combo_CG10-13_8_21_14_all_38_20</name>
    <dbReference type="NCBI Taxonomy" id="1974862"/>
    <lineage>
        <taxon>Bacteria</taxon>
        <taxon>Candidatus Roizmaniibacteriota</taxon>
    </lineage>
</organism>
<protein>
    <recommendedName>
        <fullName evidence="7">Cytosine-specific methyltransferase</fullName>
        <ecNumber evidence="7">2.1.1.37</ecNumber>
    </recommendedName>
</protein>
<dbReference type="GO" id="GO:0003886">
    <property type="term" value="F:DNA (cytosine-5-)-methyltransferase activity"/>
    <property type="evidence" value="ECO:0007669"/>
    <property type="project" value="UniProtKB-EC"/>
</dbReference>
<dbReference type="InterPro" id="IPR001525">
    <property type="entry name" value="C5_MeTfrase"/>
</dbReference>
<dbReference type="PANTHER" id="PTHR10629:SF52">
    <property type="entry name" value="DNA (CYTOSINE-5)-METHYLTRANSFERASE 1"/>
    <property type="match status" value="1"/>
</dbReference>
<dbReference type="PRINTS" id="PR00105">
    <property type="entry name" value="C5METTRFRASE"/>
</dbReference>
<evidence type="ECO:0000313" key="9">
    <source>
        <dbReference type="Proteomes" id="UP000231246"/>
    </source>
</evidence>
<keyword evidence="1 5" id="KW-0489">Methyltransferase</keyword>
<evidence type="ECO:0000256" key="3">
    <source>
        <dbReference type="ARBA" id="ARBA00022691"/>
    </source>
</evidence>
<gene>
    <name evidence="8" type="ORF">COW99_00705</name>
</gene>
<dbReference type="GO" id="GO:0044027">
    <property type="term" value="P:negative regulation of gene expression via chromosomal CpG island methylation"/>
    <property type="evidence" value="ECO:0007669"/>
    <property type="project" value="TreeGrafter"/>
</dbReference>
<comment type="caution">
    <text evidence="8">The sequence shown here is derived from an EMBL/GenBank/DDBJ whole genome shotgun (WGS) entry which is preliminary data.</text>
</comment>
<evidence type="ECO:0000256" key="6">
    <source>
        <dbReference type="RuleBase" id="RU000416"/>
    </source>
</evidence>
<dbReference type="PROSITE" id="PS51679">
    <property type="entry name" value="SAM_MT_C5"/>
    <property type="match status" value="1"/>
</dbReference>
<dbReference type="SUPFAM" id="SSF53335">
    <property type="entry name" value="S-adenosyl-L-methionine-dependent methyltransferases"/>
    <property type="match status" value="1"/>
</dbReference>